<dbReference type="PROSITE" id="PS50011">
    <property type="entry name" value="PROTEIN_KINASE_DOM"/>
    <property type="match status" value="1"/>
</dbReference>
<dbReference type="GeneID" id="63788230"/>
<dbReference type="AlphaFoldDB" id="A0A1Y2EX19"/>
<evidence type="ECO:0000256" key="3">
    <source>
        <dbReference type="ARBA" id="ARBA00022679"/>
    </source>
</evidence>
<dbReference type="PANTHER" id="PTHR44167:SF23">
    <property type="entry name" value="CDC7 KINASE, ISOFORM A-RELATED"/>
    <property type="match status" value="1"/>
</dbReference>
<dbReference type="GO" id="GO:0044773">
    <property type="term" value="P:mitotic DNA damage checkpoint signaling"/>
    <property type="evidence" value="ECO:0007669"/>
    <property type="project" value="TreeGrafter"/>
</dbReference>
<dbReference type="SMART" id="SM00220">
    <property type="entry name" value="S_TKc"/>
    <property type="match status" value="1"/>
</dbReference>
<dbReference type="InterPro" id="IPR011009">
    <property type="entry name" value="Kinase-like_dom_sf"/>
</dbReference>
<dbReference type="SUPFAM" id="SSF56112">
    <property type="entry name" value="Protein kinase-like (PK-like)"/>
    <property type="match status" value="1"/>
</dbReference>
<dbReference type="EMBL" id="MCFI01000025">
    <property type="protein sequence ID" value="ORY75804.1"/>
    <property type="molecule type" value="Genomic_DNA"/>
</dbReference>
<name>A0A1Y2EX19_PROLT</name>
<dbReference type="GO" id="GO:0005634">
    <property type="term" value="C:nucleus"/>
    <property type="evidence" value="ECO:0007669"/>
    <property type="project" value="TreeGrafter"/>
</dbReference>
<dbReference type="Gene3D" id="1.10.510.10">
    <property type="entry name" value="Transferase(Phosphotransferase) domain 1"/>
    <property type="match status" value="1"/>
</dbReference>
<keyword evidence="5 9" id="KW-0418">Kinase</keyword>
<feature type="compositionally biased region" description="Basic and acidic residues" evidence="7">
    <location>
        <begin position="234"/>
        <end position="243"/>
    </location>
</feature>
<dbReference type="GO" id="GO:0004674">
    <property type="term" value="F:protein serine/threonine kinase activity"/>
    <property type="evidence" value="ECO:0007669"/>
    <property type="project" value="UniProtKB-KW"/>
</dbReference>
<dbReference type="EC" id="2.7.11.1" evidence="1"/>
<evidence type="ECO:0000256" key="4">
    <source>
        <dbReference type="ARBA" id="ARBA00022741"/>
    </source>
</evidence>
<keyword evidence="2" id="KW-0723">Serine/threonine-protein kinase</keyword>
<dbReference type="Proteomes" id="UP000193685">
    <property type="component" value="Unassembled WGS sequence"/>
</dbReference>
<feature type="region of interest" description="Disordered" evidence="7">
    <location>
        <begin position="234"/>
        <end position="256"/>
    </location>
</feature>
<evidence type="ECO:0000313" key="9">
    <source>
        <dbReference type="EMBL" id="ORY75804.1"/>
    </source>
</evidence>
<accession>A0A1Y2EX19</accession>
<dbReference type="GO" id="GO:0005524">
    <property type="term" value="F:ATP binding"/>
    <property type="evidence" value="ECO:0007669"/>
    <property type="project" value="UniProtKB-KW"/>
</dbReference>
<protein>
    <recommendedName>
        <fullName evidence="1">non-specific serine/threonine protein kinase</fullName>
        <ecNumber evidence="1">2.7.11.1</ecNumber>
    </recommendedName>
</protein>
<dbReference type="OrthoDB" id="10020333at2759"/>
<keyword evidence="4" id="KW-0547">Nucleotide-binding</keyword>
<dbReference type="OMA" id="FFRCEDD"/>
<evidence type="ECO:0000313" key="10">
    <source>
        <dbReference type="Proteomes" id="UP000193685"/>
    </source>
</evidence>
<dbReference type="STRING" id="56484.A0A1Y2EX19"/>
<keyword evidence="3" id="KW-0808">Transferase</keyword>
<proteinExistence type="predicted"/>
<evidence type="ECO:0000256" key="6">
    <source>
        <dbReference type="ARBA" id="ARBA00022840"/>
    </source>
</evidence>
<dbReference type="InterPro" id="IPR000719">
    <property type="entry name" value="Prot_kinase_dom"/>
</dbReference>
<evidence type="ECO:0000256" key="7">
    <source>
        <dbReference type="SAM" id="MobiDB-lite"/>
    </source>
</evidence>
<dbReference type="Gene3D" id="3.30.200.20">
    <property type="entry name" value="Phosphorylase Kinase, domain 1"/>
    <property type="match status" value="1"/>
</dbReference>
<feature type="domain" description="Protein kinase" evidence="8">
    <location>
        <begin position="36"/>
        <end position="400"/>
    </location>
</feature>
<dbReference type="Pfam" id="PF00069">
    <property type="entry name" value="Pkinase"/>
    <property type="match status" value="2"/>
</dbReference>
<reference evidence="9 10" key="1">
    <citation type="submission" date="2016-07" db="EMBL/GenBank/DDBJ databases">
        <title>Pervasive Adenine N6-methylation of Active Genes in Fungi.</title>
        <authorList>
            <consortium name="DOE Joint Genome Institute"/>
            <person name="Mondo S.J."/>
            <person name="Dannebaum R.O."/>
            <person name="Kuo R.C."/>
            <person name="Labutti K."/>
            <person name="Haridas S."/>
            <person name="Kuo A."/>
            <person name="Salamov A."/>
            <person name="Ahrendt S.R."/>
            <person name="Lipzen A."/>
            <person name="Sullivan W."/>
            <person name="Andreopoulos W.B."/>
            <person name="Clum A."/>
            <person name="Lindquist E."/>
            <person name="Daum C."/>
            <person name="Ramamoorthy G.K."/>
            <person name="Gryganskyi A."/>
            <person name="Culley D."/>
            <person name="Magnuson J.K."/>
            <person name="James T.Y."/>
            <person name="O'Malley M.A."/>
            <person name="Stajich J.E."/>
            <person name="Spatafora J.W."/>
            <person name="Visel A."/>
            <person name="Grigoriev I.V."/>
        </authorList>
    </citation>
    <scope>NUCLEOTIDE SEQUENCE [LARGE SCALE GENOMIC DNA]</scope>
    <source>
        <strain evidence="9 10">12-1054</strain>
    </source>
</reference>
<evidence type="ECO:0000256" key="5">
    <source>
        <dbReference type="ARBA" id="ARBA00022777"/>
    </source>
</evidence>
<dbReference type="PANTHER" id="PTHR44167">
    <property type="entry name" value="OVARIAN-SPECIFIC SERINE/THREONINE-PROTEIN KINASE LOK-RELATED"/>
    <property type="match status" value="1"/>
</dbReference>
<sequence length="406" mass="46212">MLVKESPADKEEKHFLDSAGAIQALLQSFPGIDRLYQPLELIGSGSFSAVFKALDVRHASFQQTTPDSNNGKRYRTRLQTGQQYVAIKQVYAFAAPWRIYNELEVLQDIRNTGVKQVLSIVTAIRHFDQILIVLPFIQHAEFRDYFDCYPLRNIACYLRDLLLACHAIHTLGIVHRDIKPGNYCWNPYINQGVLVDFGLAQYEDMIDEGIPACGCLNEQVALLTTHDIEEQRSRMRPVGELKNDRRRSKRGERGGTRGFRAPEVLLRCSRQSTAIDVWSTGIILLCFLCQRMPFFCAEDDLVAFVELCNVFGTEEMSHCATVHGCLLDINLPGVPVHRYAWQHLVKSLLGMPSLEPGAYPWLEEGDDILLQQAFDFLDKALELDPFHRHTAGELLEHPFLQCVYLS</sequence>
<evidence type="ECO:0000256" key="2">
    <source>
        <dbReference type="ARBA" id="ARBA00022527"/>
    </source>
</evidence>
<evidence type="ECO:0000259" key="8">
    <source>
        <dbReference type="PROSITE" id="PS50011"/>
    </source>
</evidence>
<gene>
    <name evidence="9" type="ORF">BCR37DRAFT_395481</name>
</gene>
<dbReference type="CDD" id="cd14019">
    <property type="entry name" value="STKc_Cdc7"/>
    <property type="match status" value="1"/>
</dbReference>
<dbReference type="RefSeq" id="XP_040722452.1">
    <property type="nucleotide sequence ID" value="XM_040871631.1"/>
</dbReference>
<comment type="caution">
    <text evidence="9">The sequence shown here is derived from an EMBL/GenBank/DDBJ whole genome shotgun (WGS) entry which is preliminary data.</text>
</comment>
<keyword evidence="10" id="KW-1185">Reference proteome</keyword>
<keyword evidence="6" id="KW-0067">ATP-binding</keyword>
<evidence type="ECO:0000256" key="1">
    <source>
        <dbReference type="ARBA" id="ARBA00012513"/>
    </source>
</evidence>
<organism evidence="9 10">
    <name type="scientific">Protomyces lactucae-debilis</name>
    <dbReference type="NCBI Taxonomy" id="2754530"/>
    <lineage>
        <taxon>Eukaryota</taxon>
        <taxon>Fungi</taxon>
        <taxon>Dikarya</taxon>
        <taxon>Ascomycota</taxon>
        <taxon>Taphrinomycotina</taxon>
        <taxon>Taphrinomycetes</taxon>
        <taxon>Taphrinales</taxon>
        <taxon>Protomycetaceae</taxon>
        <taxon>Protomyces</taxon>
    </lineage>
</organism>